<reference evidence="2" key="1">
    <citation type="submission" date="2020-07" db="EMBL/GenBank/DDBJ databases">
        <title>Multicomponent nature underlies the extraordinary mechanical properties of spider dragline silk.</title>
        <authorList>
            <person name="Kono N."/>
            <person name="Nakamura H."/>
            <person name="Mori M."/>
            <person name="Yoshida Y."/>
            <person name="Ohtoshi R."/>
            <person name="Malay A.D."/>
            <person name="Moran D.A.P."/>
            <person name="Tomita M."/>
            <person name="Numata K."/>
            <person name="Arakawa K."/>
        </authorList>
    </citation>
    <scope>NUCLEOTIDE SEQUENCE</scope>
</reference>
<dbReference type="GO" id="GO:0022008">
    <property type="term" value="P:neurogenesis"/>
    <property type="evidence" value="ECO:0007669"/>
    <property type="project" value="TreeGrafter"/>
</dbReference>
<dbReference type="Pfam" id="PF00651">
    <property type="entry name" value="BTB"/>
    <property type="match status" value="1"/>
</dbReference>
<sequence length="311" mass="35491">MLVPIVLKSRMPMKNFEYFNSGLQSSLSCQDDCSLEEISDLLMRDWQDGVSTDISFAVKCGDGNIDFSAHKLILSIWSPVFADMCYDNYIGNKKVIYIEDVSPTIFEAMLNSLSDRQCKDIPFMLKLYKAAVTYEIEALKDMCCDLFVSSTPNKNNVFHLLDAGKLLKCESLIQRCYKILETQTAEVLTAHELYNVTPAMLEIILNLPRVSFSSAFELVMWVVAWTKNEFLKDKNDKGSFESILRGFLPLLNLTELTAEEFGRVFNHHSDLMSVEDGFSIFMNISNKGSWPLPSWYPSEPKPRAFRNQSQP</sequence>
<proteinExistence type="predicted"/>
<name>A0A8X6HSI1_TRICU</name>
<dbReference type="PANTHER" id="PTHR45774:SF3">
    <property type="entry name" value="BTB (POZ) DOMAIN-CONTAINING 2B-RELATED"/>
    <property type="match status" value="1"/>
</dbReference>
<dbReference type="AlphaFoldDB" id="A0A8X6HSI1"/>
<dbReference type="InterPro" id="IPR000210">
    <property type="entry name" value="BTB/POZ_dom"/>
</dbReference>
<dbReference type="GO" id="GO:0005829">
    <property type="term" value="C:cytosol"/>
    <property type="evidence" value="ECO:0007669"/>
    <property type="project" value="TreeGrafter"/>
</dbReference>
<keyword evidence="3" id="KW-1185">Reference proteome</keyword>
<gene>
    <name evidence="2" type="primary">AVEN_133709_1</name>
    <name evidence="2" type="ORF">TNCT_211891</name>
</gene>
<protein>
    <submittedName>
        <fullName evidence="2">BTB domain-containing protein</fullName>
    </submittedName>
</protein>
<feature type="domain" description="BTB" evidence="1">
    <location>
        <begin position="52"/>
        <end position="113"/>
    </location>
</feature>
<evidence type="ECO:0000313" key="2">
    <source>
        <dbReference type="EMBL" id="GFQ80402.1"/>
    </source>
</evidence>
<dbReference type="SMART" id="SM00225">
    <property type="entry name" value="BTB"/>
    <property type="match status" value="1"/>
</dbReference>
<dbReference type="Gene3D" id="3.30.710.10">
    <property type="entry name" value="Potassium Channel Kv1.1, Chain A"/>
    <property type="match status" value="1"/>
</dbReference>
<dbReference type="InterPro" id="IPR011333">
    <property type="entry name" value="SKP1/BTB/POZ_sf"/>
</dbReference>
<evidence type="ECO:0000259" key="1">
    <source>
        <dbReference type="PROSITE" id="PS50097"/>
    </source>
</evidence>
<evidence type="ECO:0000313" key="3">
    <source>
        <dbReference type="Proteomes" id="UP000887116"/>
    </source>
</evidence>
<dbReference type="PANTHER" id="PTHR45774">
    <property type="entry name" value="BTB/POZ DOMAIN-CONTAINING"/>
    <property type="match status" value="1"/>
</dbReference>
<dbReference type="Proteomes" id="UP000887116">
    <property type="component" value="Unassembled WGS sequence"/>
</dbReference>
<comment type="caution">
    <text evidence="2">The sequence shown here is derived from an EMBL/GenBank/DDBJ whole genome shotgun (WGS) entry which is preliminary data.</text>
</comment>
<accession>A0A8X6HSI1</accession>
<dbReference type="OrthoDB" id="45365at2759"/>
<dbReference type="SUPFAM" id="SSF54695">
    <property type="entry name" value="POZ domain"/>
    <property type="match status" value="1"/>
</dbReference>
<dbReference type="EMBL" id="BMAO01012294">
    <property type="protein sequence ID" value="GFQ80402.1"/>
    <property type="molecule type" value="Genomic_DNA"/>
</dbReference>
<organism evidence="2 3">
    <name type="scientific">Trichonephila clavata</name>
    <name type="common">Joro spider</name>
    <name type="synonym">Nephila clavata</name>
    <dbReference type="NCBI Taxonomy" id="2740835"/>
    <lineage>
        <taxon>Eukaryota</taxon>
        <taxon>Metazoa</taxon>
        <taxon>Ecdysozoa</taxon>
        <taxon>Arthropoda</taxon>
        <taxon>Chelicerata</taxon>
        <taxon>Arachnida</taxon>
        <taxon>Araneae</taxon>
        <taxon>Araneomorphae</taxon>
        <taxon>Entelegynae</taxon>
        <taxon>Araneoidea</taxon>
        <taxon>Nephilidae</taxon>
        <taxon>Trichonephila</taxon>
    </lineage>
</organism>
<dbReference type="PROSITE" id="PS50097">
    <property type="entry name" value="BTB"/>
    <property type="match status" value="1"/>
</dbReference>